<evidence type="ECO:0008006" key="3">
    <source>
        <dbReference type="Google" id="ProtNLM"/>
    </source>
</evidence>
<dbReference type="EMBL" id="ML992503">
    <property type="protein sequence ID" value="KAF2225899.1"/>
    <property type="molecule type" value="Genomic_DNA"/>
</dbReference>
<gene>
    <name evidence="1" type="ORF">BDZ85DRAFT_72927</name>
</gene>
<organism evidence="1 2">
    <name type="scientific">Elsinoe ampelina</name>
    <dbReference type="NCBI Taxonomy" id="302913"/>
    <lineage>
        <taxon>Eukaryota</taxon>
        <taxon>Fungi</taxon>
        <taxon>Dikarya</taxon>
        <taxon>Ascomycota</taxon>
        <taxon>Pezizomycotina</taxon>
        <taxon>Dothideomycetes</taxon>
        <taxon>Dothideomycetidae</taxon>
        <taxon>Myriangiales</taxon>
        <taxon>Elsinoaceae</taxon>
        <taxon>Elsinoe</taxon>
    </lineage>
</organism>
<name>A0A6A6GJZ2_9PEZI</name>
<dbReference type="PANTHER" id="PTHR42085">
    <property type="entry name" value="F-BOX DOMAIN-CONTAINING PROTEIN"/>
    <property type="match status" value="1"/>
</dbReference>
<dbReference type="Proteomes" id="UP000799538">
    <property type="component" value="Unassembled WGS sequence"/>
</dbReference>
<dbReference type="PANTHER" id="PTHR42085:SF2">
    <property type="entry name" value="F-BOX DOMAIN-CONTAINING PROTEIN"/>
    <property type="match status" value="1"/>
</dbReference>
<proteinExistence type="predicted"/>
<dbReference type="InterPro" id="IPR038883">
    <property type="entry name" value="AN11006-like"/>
</dbReference>
<dbReference type="AlphaFoldDB" id="A0A6A6GJZ2"/>
<sequence>MVGTRKRATFFDLPGDVRLRIYRHALPAPSVYTLDFPVRRTPFDRIPSEYRRFGSEPWPVTNLLKVSYLVHCEAVPLVYSLNMFLTRLNRENSEMRIYTWSKRVLSSLRFLSIQLTTCTFVDKFTEPDGPSREPLRADGPHTDDILRPWEHIVFLLRDTLPPDSMTLFLSCDCQDVAMAQRVLHPLHKLPRLRDCTIRLSPTKSDTFCRLAQTVARQITGLPPRGPPRPFRLMDLPAEIRSAVLEYTDLVTPMREVSWNP</sequence>
<reference evidence="2" key="1">
    <citation type="journal article" date="2020" name="Stud. Mycol.">
        <title>101 Dothideomycetes genomes: A test case for predicting lifestyles and emergence of pathogens.</title>
        <authorList>
            <person name="Haridas S."/>
            <person name="Albert R."/>
            <person name="Binder M."/>
            <person name="Bloem J."/>
            <person name="LaButti K."/>
            <person name="Salamov A."/>
            <person name="Andreopoulos B."/>
            <person name="Baker S."/>
            <person name="Barry K."/>
            <person name="Bills G."/>
            <person name="Bluhm B."/>
            <person name="Cannon C."/>
            <person name="Castanera R."/>
            <person name="Culley D."/>
            <person name="Daum C."/>
            <person name="Ezra D."/>
            <person name="Gonzalez J."/>
            <person name="Henrissat B."/>
            <person name="Kuo A."/>
            <person name="Liang C."/>
            <person name="Lipzen A."/>
            <person name="Lutzoni F."/>
            <person name="Magnuson J."/>
            <person name="Mondo S."/>
            <person name="Nolan M."/>
            <person name="Ohm R."/>
            <person name="Pangilinan J."/>
            <person name="Park H.-J."/>
            <person name="Ramirez L."/>
            <person name="Alfaro M."/>
            <person name="Sun H."/>
            <person name="Tritt A."/>
            <person name="Yoshinaga Y."/>
            <person name="Zwiers L.-H."/>
            <person name="Turgeon B."/>
            <person name="Goodwin S."/>
            <person name="Spatafora J."/>
            <person name="Crous P."/>
            <person name="Grigoriev I."/>
        </authorList>
    </citation>
    <scope>NUCLEOTIDE SEQUENCE [LARGE SCALE GENOMIC DNA]</scope>
    <source>
        <strain evidence="2">CECT 20119</strain>
    </source>
</reference>
<dbReference type="OrthoDB" id="2099276at2759"/>
<evidence type="ECO:0000313" key="1">
    <source>
        <dbReference type="EMBL" id="KAF2225899.1"/>
    </source>
</evidence>
<evidence type="ECO:0000313" key="2">
    <source>
        <dbReference type="Proteomes" id="UP000799538"/>
    </source>
</evidence>
<protein>
    <recommendedName>
        <fullName evidence="3">F-box domain-containing protein</fullName>
    </recommendedName>
</protein>
<keyword evidence="2" id="KW-1185">Reference proteome</keyword>
<accession>A0A6A6GJZ2</accession>